<evidence type="ECO:0000313" key="12">
    <source>
        <dbReference type="Proteomes" id="UP000238730"/>
    </source>
</evidence>
<reference evidence="11 12" key="1">
    <citation type="submission" date="2016-12" db="EMBL/GenBank/DDBJ databases">
        <title>Diversity of luminous bacteria.</title>
        <authorList>
            <person name="Yoshizawa S."/>
            <person name="Kogure K."/>
        </authorList>
    </citation>
    <scope>NUCLEOTIDE SEQUENCE [LARGE SCALE GENOMIC DNA]</scope>
    <source>
        <strain evidence="11 12">LC1-200</strain>
    </source>
</reference>
<keyword evidence="6 9" id="KW-1133">Transmembrane helix</keyword>
<evidence type="ECO:0000256" key="2">
    <source>
        <dbReference type="ARBA" id="ARBA00005551"/>
    </source>
</evidence>
<comment type="similarity">
    <text evidence="2">Belongs to the monovalent cation:proton antiporter 2 (CPA2) transporter (TC 2.A.37) family.</text>
</comment>
<feature type="transmembrane region" description="Helical" evidence="9">
    <location>
        <begin position="118"/>
        <end position="138"/>
    </location>
</feature>
<dbReference type="Proteomes" id="UP000238730">
    <property type="component" value="Unassembled WGS sequence"/>
</dbReference>
<evidence type="ECO:0000256" key="7">
    <source>
        <dbReference type="ARBA" id="ARBA00023065"/>
    </source>
</evidence>
<feature type="transmembrane region" description="Helical" evidence="9">
    <location>
        <begin position="242"/>
        <end position="262"/>
    </location>
</feature>
<keyword evidence="8 9" id="KW-0472">Membrane</keyword>
<feature type="domain" description="Cation/H+ exchanger transmembrane" evidence="10">
    <location>
        <begin position="20"/>
        <end position="372"/>
    </location>
</feature>
<protein>
    <submittedName>
        <fullName evidence="11">Sodium:proton antiporter</fullName>
    </submittedName>
</protein>
<feature type="transmembrane region" description="Helical" evidence="9">
    <location>
        <begin position="181"/>
        <end position="204"/>
    </location>
</feature>
<keyword evidence="5 9" id="KW-0812">Transmembrane</keyword>
<keyword evidence="7" id="KW-0406">Ion transport</keyword>
<evidence type="ECO:0000256" key="4">
    <source>
        <dbReference type="ARBA" id="ARBA00022449"/>
    </source>
</evidence>
<comment type="caution">
    <text evidence="11">The sequence shown here is derived from an EMBL/GenBank/DDBJ whole genome shotgun (WGS) entry which is preliminary data.</text>
</comment>
<dbReference type="InterPro" id="IPR038770">
    <property type="entry name" value="Na+/solute_symporter_sf"/>
</dbReference>
<feature type="transmembrane region" description="Helical" evidence="9">
    <location>
        <begin position="89"/>
        <end position="112"/>
    </location>
</feature>
<evidence type="ECO:0000256" key="9">
    <source>
        <dbReference type="SAM" id="Phobius"/>
    </source>
</evidence>
<dbReference type="GO" id="GO:0016020">
    <property type="term" value="C:membrane"/>
    <property type="evidence" value="ECO:0007669"/>
    <property type="project" value="UniProtKB-SubCell"/>
</dbReference>
<evidence type="ECO:0000256" key="6">
    <source>
        <dbReference type="ARBA" id="ARBA00022989"/>
    </source>
</evidence>
<keyword evidence="3" id="KW-0813">Transport</keyword>
<evidence type="ECO:0000259" key="10">
    <source>
        <dbReference type="Pfam" id="PF00999"/>
    </source>
</evidence>
<dbReference type="RefSeq" id="WP_105061870.1">
    <property type="nucleotide sequence ID" value="NZ_MSCJ01000003.1"/>
</dbReference>
<dbReference type="Pfam" id="PF00999">
    <property type="entry name" value="Na_H_Exchanger"/>
    <property type="match status" value="1"/>
</dbReference>
<evidence type="ECO:0000256" key="1">
    <source>
        <dbReference type="ARBA" id="ARBA00004141"/>
    </source>
</evidence>
<organism evidence="11 12">
    <name type="scientific">Photobacterium angustum</name>
    <dbReference type="NCBI Taxonomy" id="661"/>
    <lineage>
        <taxon>Bacteria</taxon>
        <taxon>Pseudomonadati</taxon>
        <taxon>Pseudomonadota</taxon>
        <taxon>Gammaproteobacteria</taxon>
        <taxon>Vibrionales</taxon>
        <taxon>Vibrionaceae</taxon>
        <taxon>Photobacterium</taxon>
    </lineage>
</organism>
<feature type="transmembrane region" description="Helical" evidence="9">
    <location>
        <begin position="269"/>
        <end position="286"/>
    </location>
</feature>
<feature type="transmembrane region" description="Helical" evidence="9">
    <location>
        <begin position="58"/>
        <end position="77"/>
    </location>
</feature>
<evidence type="ECO:0000313" key="11">
    <source>
        <dbReference type="EMBL" id="PQJ62033.1"/>
    </source>
</evidence>
<evidence type="ECO:0000256" key="3">
    <source>
        <dbReference type="ARBA" id="ARBA00022448"/>
    </source>
</evidence>
<feature type="transmembrane region" description="Helical" evidence="9">
    <location>
        <begin position="34"/>
        <end position="52"/>
    </location>
</feature>
<dbReference type="InterPro" id="IPR006153">
    <property type="entry name" value="Cation/H_exchanger_TM"/>
</dbReference>
<dbReference type="AlphaFoldDB" id="A0A2S7VIN2"/>
<dbReference type="Gene3D" id="1.20.1530.20">
    <property type="match status" value="1"/>
</dbReference>
<dbReference type="PANTHER" id="PTHR42751">
    <property type="entry name" value="SODIUM/HYDROGEN EXCHANGER FAMILY/TRKA DOMAIN PROTEIN"/>
    <property type="match status" value="1"/>
</dbReference>
<dbReference type="OrthoDB" id="3418949at2"/>
<dbReference type="EMBL" id="MSCJ01000003">
    <property type="protein sequence ID" value="PQJ62033.1"/>
    <property type="molecule type" value="Genomic_DNA"/>
</dbReference>
<proteinExistence type="inferred from homology"/>
<dbReference type="GO" id="GO:0015297">
    <property type="term" value="F:antiporter activity"/>
    <property type="evidence" value="ECO:0007669"/>
    <property type="project" value="UniProtKB-KW"/>
</dbReference>
<evidence type="ECO:0000256" key="8">
    <source>
        <dbReference type="ARBA" id="ARBA00023136"/>
    </source>
</evidence>
<dbReference type="PANTHER" id="PTHR42751:SF3">
    <property type="entry name" value="SODIUM_GLUTAMATE SYMPORTER"/>
    <property type="match status" value="1"/>
</dbReference>
<keyword evidence="4" id="KW-0050">Antiport</keyword>
<name>A0A2S7VIN2_PHOAN</name>
<sequence length="390" mass="43252">MVDSINTMIFELCAIVISAAGLGSLFLFAKQPIIIAYIVAGIIIGPYGLGMINNAEAITQMGHIGVILLLFLLGLNLQPQRLLRLFRESALITLCCSLFFFICTLLFALMIQLPLKDAIITAAAMMFSSTVIGLKLIPTTTLHHQKMGEMMTSILLIQDILAITVLLLLNIDTEQRIDLAIFLIFAKLLIVIVSAYFAVKLMLLPLMKKFDVIQEYSFVATLAWCLCWAEISHRIGLSYETGAFIAGTLLAVSPISNVISIHLKPLREFFLILFFFAIGANINLLASDIYTLWGILFGVLLIRLKAWGFYRALIISNTEVPINKELSARLSQASEFSLLLAYTAIANGLISVQGKTFIQIVTLTTFILSTYWIVSRYPTPISNVNTLRQD</sequence>
<gene>
    <name evidence="11" type="ORF">BTO08_17415</name>
</gene>
<dbReference type="GO" id="GO:1902600">
    <property type="term" value="P:proton transmembrane transport"/>
    <property type="evidence" value="ECO:0007669"/>
    <property type="project" value="InterPro"/>
</dbReference>
<feature type="transmembrane region" description="Helical" evidence="9">
    <location>
        <begin position="150"/>
        <end position="169"/>
    </location>
</feature>
<accession>A0A2S7VIN2</accession>
<comment type="subcellular location">
    <subcellularLocation>
        <location evidence="1">Membrane</location>
        <topology evidence="1">Multi-pass membrane protein</topology>
    </subcellularLocation>
</comment>
<feature type="transmembrane region" description="Helical" evidence="9">
    <location>
        <begin position="6"/>
        <end position="27"/>
    </location>
</feature>
<evidence type="ECO:0000256" key="5">
    <source>
        <dbReference type="ARBA" id="ARBA00022692"/>
    </source>
</evidence>
<feature type="transmembrane region" description="Helical" evidence="9">
    <location>
        <begin position="356"/>
        <end position="374"/>
    </location>
</feature>